<dbReference type="InterPro" id="IPR036286">
    <property type="entry name" value="LexA/Signal_pep-like_sf"/>
</dbReference>
<dbReference type="CDD" id="cd06530">
    <property type="entry name" value="S26_SPase_I"/>
    <property type="match status" value="1"/>
</dbReference>
<feature type="active site" evidence="5">
    <location>
        <position position="54"/>
    </location>
</feature>
<accession>A0A2M6YR75</accession>
<dbReference type="InterPro" id="IPR000223">
    <property type="entry name" value="Pept_S26A_signal_pept_1"/>
</dbReference>
<dbReference type="Proteomes" id="UP000229502">
    <property type="component" value="Unassembled WGS sequence"/>
</dbReference>
<dbReference type="InterPro" id="IPR019757">
    <property type="entry name" value="Pept_S26A_signal_pept_1_Lys-AS"/>
</dbReference>
<protein>
    <recommendedName>
        <fullName evidence="3 6">Signal peptidase I</fullName>
        <ecNumber evidence="3 6">3.4.21.89</ecNumber>
    </recommendedName>
</protein>
<dbReference type="PRINTS" id="PR00727">
    <property type="entry name" value="LEADERPTASE"/>
</dbReference>
<dbReference type="EC" id="3.4.21.89" evidence="3 6"/>
<gene>
    <name evidence="8" type="primary">lepB</name>
    <name evidence="8" type="ORF">COT03_01905</name>
</gene>
<evidence type="ECO:0000256" key="6">
    <source>
        <dbReference type="RuleBase" id="RU362042"/>
    </source>
</evidence>
<evidence type="ECO:0000256" key="4">
    <source>
        <dbReference type="ARBA" id="ARBA00022801"/>
    </source>
</evidence>
<evidence type="ECO:0000256" key="3">
    <source>
        <dbReference type="ARBA" id="ARBA00013208"/>
    </source>
</evidence>
<keyword evidence="4 6" id="KW-0378">Hydrolase</keyword>
<dbReference type="SUPFAM" id="SSF51306">
    <property type="entry name" value="LexA/Signal peptidase"/>
    <property type="match status" value="1"/>
</dbReference>
<evidence type="ECO:0000313" key="9">
    <source>
        <dbReference type="Proteomes" id="UP000229502"/>
    </source>
</evidence>
<dbReference type="InterPro" id="IPR019533">
    <property type="entry name" value="Peptidase_S26"/>
</dbReference>
<evidence type="ECO:0000259" key="7">
    <source>
        <dbReference type="Pfam" id="PF10502"/>
    </source>
</evidence>
<keyword evidence="6" id="KW-0645">Protease</keyword>
<comment type="caution">
    <text evidence="8">The sequence shown here is derived from an EMBL/GenBank/DDBJ whole genome shotgun (WGS) entry which is preliminary data.</text>
</comment>
<name>A0A2M6YR75_9BACT</name>
<dbReference type="GO" id="GO:0016020">
    <property type="term" value="C:membrane"/>
    <property type="evidence" value="ECO:0007669"/>
    <property type="project" value="UniProtKB-SubCell"/>
</dbReference>
<evidence type="ECO:0000256" key="2">
    <source>
        <dbReference type="ARBA" id="ARBA00009370"/>
    </source>
</evidence>
<keyword evidence="6" id="KW-0472">Membrane</keyword>
<proteinExistence type="inferred from homology"/>
<dbReference type="Pfam" id="PF10502">
    <property type="entry name" value="Peptidase_S26"/>
    <property type="match status" value="1"/>
</dbReference>
<feature type="transmembrane region" description="Helical" evidence="6">
    <location>
        <begin position="22"/>
        <end position="45"/>
    </location>
</feature>
<keyword evidence="6" id="KW-1133">Transmembrane helix</keyword>
<comment type="catalytic activity">
    <reaction evidence="1 6">
        <text>Cleavage of hydrophobic, N-terminal signal or leader sequences from secreted and periplasmic proteins.</text>
        <dbReference type="EC" id="3.4.21.89"/>
    </reaction>
</comment>
<dbReference type="Gene3D" id="2.10.109.10">
    <property type="entry name" value="Umud Fragment, subunit A"/>
    <property type="match status" value="1"/>
</dbReference>
<organism evidence="8 9">
    <name type="scientific">Candidatus Shapirobacteria bacterium CG07_land_8_20_14_0_80_39_18</name>
    <dbReference type="NCBI Taxonomy" id="1974882"/>
    <lineage>
        <taxon>Bacteria</taxon>
        <taxon>Candidatus Shapironibacteriota</taxon>
    </lineage>
</organism>
<evidence type="ECO:0000313" key="8">
    <source>
        <dbReference type="EMBL" id="PIU34737.1"/>
    </source>
</evidence>
<sequence length="204" mass="23411">MISAQQRAFVQMTTVLKKIGQFILDTIQMIVLALSVFIIIYLFLFQPHQVKGNSMYPNFHNGEFLLTNKISYRFNSPQRGDVIIFKAPKSEPCAEIECEYIKRIIGLPGDRVMVKQNQVYIDGQTLDESSYLSKDIITTSGSFLAEGVENVISDGYYLPLGDNRPYSRDGREFGFISRDMIVGRAWLRYWPIDKAGFVKHLSYK</sequence>
<comment type="subcellular location">
    <subcellularLocation>
        <location evidence="6">Membrane</location>
        <topology evidence="6">Single-pass type II membrane protein</topology>
    </subcellularLocation>
</comment>
<dbReference type="GO" id="GO:0006465">
    <property type="term" value="P:signal peptide processing"/>
    <property type="evidence" value="ECO:0007669"/>
    <property type="project" value="InterPro"/>
</dbReference>
<evidence type="ECO:0000256" key="5">
    <source>
        <dbReference type="PIRSR" id="PIRSR600223-1"/>
    </source>
</evidence>
<evidence type="ECO:0000256" key="1">
    <source>
        <dbReference type="ARBA" id="ARBA00000677"/>
    </source>
</evidence>
<dbReference type="EMBL" id="PEWZ01000094">
    <property type="protein sequence ID" value="PIU34737.1"/>
    <property type="molecule type" value="Genomic_DNA"/>
</dbReference>
<comment type="similarity">
    <text evidence="2 6">Belongs to the peptidase S26 family.</text>
</comment>
<dbReference type="GO" id="GO:0009003">
    <property type="term" value="F:signal peptidase activity"/>
    <property type="evidence" value="ECO:0007669"/>
    <property type="project" value="UniProtKB-EC"/>
</dbReference>
<dbReference type="NCBIfam" id="TIGR02227">
    <property type="entry name" value="sigpep_I_bact"/>
    <property type="match status" value="1"/>
</dbReference>
<dbReference type="PANTHER" id="PTHR43390:SF1">
    <property type="entry name" value="CHLOROPLAST PROCESSING PEPTIDASE"/>
    <property type="match status" value="1"/>
</dbReference>
<dbReference type="PANTHER" id="PTHR43390">
    <property type="entry name" value="SIGNAL PEPTIDASE I"/>
    <property type="match status" value="1"/>
</dbReference>
<dbReference type="PROSITE" id="PS00760">
    <property type="entry name" value="SPASE_I_2"/>
    <property type="match status" value="1"/>
</dbReference>
<feature type="domain" description="Peptidase S26" evidence="7">
    <location>
        <begin position="24"/>
        <end position="190"/>
    </location>
</feature>
<dbReference type="GO" id="GO:0004252">
    <property type="term" value="F:serine-type endopeptidase activity"/>
    <property type="evidence" value="ECO:0007669"/>
    <property type="project" value="InterPro"/>
</dbReference>
<reference evidence="9" key="1">
    <citation type="submission" date="2017-09" db="EMBL/GenBank/DDBJ databases">
        <title>Depth-based differentiation of microbial function through sediment-hosted aquifers and enrichment of novel symbionts in the deep terrestrial subsurface.</title>
        <authorList>
            <person name="Probst A.J."/>
            <person name="Ladd B."/>
            <person name="Jarett J.K."/>
            <person name="Geller-Mcgrath D.E."/>
            <person name="Sieber C.M.K."/>
            <person name="Emerson J.B."/>
            <person name="Anantharaman K."/>
            <person name="Thomas B.C."/>
            <person name="Malmstrom R."/>
            <person name="Stieglmeier M."/>
            <person name="Klingl A."/>
            <person name="Woyke T."/>
            <person name="Ryan C.M."/>
            <person name="Banfield J.F."/>
        </authorList>
    </citation>
    <scope>NUCLEOTIDE SEQUENCE [LARGE SCALE GENOMIC DNA]</scope>
</reference>
<dbReference type="AlphaFoldDB" id="A0A2M6YR75"/>
<keyword evidence="6" id="KW-0812">Transmembrane</keyword>
<feature type="active site" evidence="5">
    <location>
        <position position="102"/>
    </location>
</feature>